<feature type="compositionally biased region" description="Polar residues" evidence="1">
    <location>
        <begin position="639"/>
        <end position="667"/>
    </location>
</feature>
<dbReference type="EMBL" id="PQFF01000302">
    <property type="protein sequence ID" value="RHZ63267.1"/>
    <property type="molecule type" value="Genomic_DNA"/>
</dbReference>
<dbReference type="STRING" id="1348612.A0A397HJX1"/>
<dbReference type="PANTHER" id="PTHR33604">
    <property type="entry name" value="OSJNBA0004B13.7 PROTEIN"/>
    <property type="match status" value="1"/>
</dbReference>
<proteinExistence type="predicted"/>
<keyword evidence="2" id="KW-0812">Transmembrane</keyword>
<protein>
    <submittedName>
        <fullName evidence="3">Uncharacterized protein</fullName>
    </submittedName>
</protein>
<dbReference type="Proteomes" id="UP000266861">
    <property type="component" value="Unassembled WGS sequence"/>
</dbReference>
<evidence type="ECO:0000313" key="3">
    <source>
        <dbReference type="EMBL" id="RHZ63267.1"/>
    </source>
</evidence>
<organism evidence="3 4">
    <name type="scientific">Diversispora epigaea</name>
    <dbReference type="NCBI Taxonomy" id="1348612"/>
    <lineage>
        <taxon>Eukaryota</taxon>
        <taxon>Fungi</taxon>
        <taxon>Fungi incertae sedis</taxon>
        <taxon>Mucoromycota</taxon>
        <taxon>Glomeromycotina</taxon>
        <taxon>Glomeromycetes</taxon>
        <taxon>Diversisporales</taxon>
        <taxon>Diversisporaceae</taxon>
        <taxon>Diversispora</taxon>
    </lineage>
</organism>
<accession>A0A397HJX1</accession>
<dbReference type="PANTHER" id="PTHR33604:SF3">
    <property type="entry name" value="OSJNBA0004B13.7 PROTEIN"/>
    <property type="match status" value="1"/>
</dbReference>
<comment type="caution">
    <text evidence="3">The sequence shown here is derived from an EMBL/GenBank/DDBJ whole genome shotgun (WGS) entry which is preliminary data.</text>
</comment>
<keyword evidence="4" id="KW-1185">Reference proteome</keyword>
<dbReference type="SUPFAM" id="SSF53448">
    <property type="entry name" value="Nucleotide-diphospho-sugar transferases"/>
    <property type="match status" value="1"/>
</dbReference>
<feature type="region of interest" description="Disordered" evidence="1">
    <location>
        <begin position="628"/>
        <end position="670"/>
    </location>
</feature>
<reference evidence="3 4" key="1">
    <citation type="submission" date="2018-08" db="EMBL/GenBank/DDBJ databases">
        <title>Genome and evolution of the arbuscular mycorrhizal fungus Diversispora epigaea (formerly Glomus versiforme) and its bacterial endosymbionts.</title>
        <authorList>
            <person name="Sun X."/>
            <person name="Fei Z."/>
            <person name="Harrison M."/>
        </authorList>
    </citation>
    <scope>NUCLEOTIDE SEQUENCE [LARGE SCALE GENOMIC DNA]</scope>
    <source>
        <strain evidence="3 4">IT104</strain>
    </source>
</reference>
<gene>
    <name evidence="3" type="ORF">Glove_330g39</name>
</gene>
<sequence>MVYQDRSPYSPYRSLYQRPAYLNWLPLRISSFSRLIKTFIMLLLILSFISITFLRIKERTHYDLTDSKNIPTFNNYSVVVFIVDGEQQTNSFQPIFCQMSKSNVIITHVITTGGKRGMSGSTLKKNCGQISDCQITVHDLNISKNYDIFINIFNELIHILDHLKPDVLLYIKDTNNEALNGIEDAVNSLKKMIAFTDIVIPLDDVDHLMWLTDLPIEALKQWNLPKFQLQVITQDRPDSLARLIRSLKSSHYFGDEILLTINMDRGADPVTVEYCKTLEWKFGQKKIRHRIVQGGLMAAVVESYYPTDNNDYAILLEDDVEVSPFFYIWTKYSVLKYRYGIERALSKRLFGISFYGTKINELHLPGRRAFDPKLSLEGTSFPLNSPYLCQVPCSWGAVYFPEIWKEFHYYFPARLQDWRSLRLQNITIPGVRSNNWKNSWKRFFIELAYIRGYVMLYPNYDNFISLSTNHAEVGTHIHLVEGKPAPNDIFGVPLMEENDVMSGLPENKLPNYTDLPMLDLLGNIVSAEEIIQRGRTLHSEVSLCPPSKNDEISYDSQDLLCVDAEVMQLAIEEKAEIKKKNDQLMIALKLISGGFNDTETISSKLVDMATEIYNSTLNDTINTANTTDSTNSVNTTNTEIPNSINKTNSTDPTNTIDSDHSNPNSIQDIDLTKKDDETVNEREAIKTVRELRTLT</sequence>
<evidence type="ECO:0000256" key="2">
    <source>
        <dbReference type="SAM" id="Phobius"/>
    </source>
</evidence>
<evidence type="ECO:0000256" key="1">
    <source>
        <dbReference type="SAM" id="MobiDB-lite"/>
    </source>
</evidence>
<dbReference type="OrthoDB" id="2020070at2759"/>
<dbReference type="InterPro" id="IPR029044">
    <property type="entry name" value="Nucleotide-diphossugar_trans"/>
</dbReference>
<feature type="transmembrane region" description="Helical" evidence="2">
    <location>
        <begin position="35"/>
        <end position="54"/>
    </location>
</feature>
<dbReference type="AlphaFoldDB" id="A0A397HJX1"/>
<feature type="compositionally biased region" description="Low complexity" evidence="1">
    <location>
        <begin position="628"/>
        <end position="638"/>
    </location>
</feature>
<evidence type="ECO:0000313" key="4">
    <source>
        <dbReference type="Proteomes" id="UP000266861"/>
    </source>
</evidence>
<keyword evidence="2" id="KW-1133">Transmembrane helix</keyword>
<keyword evidence="2" id="KW-0472">Membrane</keyword>
<name>A0A397HJX1_9GLOM</name>
<dbReference type="Gene3D" id="3.90.550.10">
    <property type="entry name" value="Spore Coat Polysaccharide Biosynthesis Protein SpsA, Chain A"/>
    <property type="match status" value="1"/>
</dbReference>